<proteinExistence type="predicted"/>
<evidence type="ECO:0000313" key="2">
    <source>
        <dbReference type="Proteomes" id="UP001162483"/>
    </source>
</evidence>
<reference evidence="1" key="1">
    <citation type="submission" date="2023-05" db="EMBL/GenBank/DDBJ databases">
        <authorList>
            <person name="Stuckert A."/>
        </authorList>
    </citation>
    <scope>NUCLEOTIDE SEQUENCE</scope>
</reference>
<sequence length="56" mass="6383">MPQFTALAVNHRLVITRWRLVIAEHLQWGEELFVNKTVLSPVSSFTLLCMAAVCLQ</sequence>
<dbReference type="Proteomes" id="UP001162483">
    <property type="component" value="Unassembled WGS sequence"/>
</dbReference>
<accession>A0ABN9GCY9</accession>
<organism evidence="1 2">
    <name type="scientific">Staurois parvus</name>
    <dbReference type="NCBI Taxonomy" id="386267"/>
    <lineage>
        <taxon>Eukaryota</taxon>
        <taxon>Metazoa</taxon>
        <taxon>Chordata</taxon>
        <taxon>Craniata</taxon>
        <taxon>Vertebrata</taxon>
        <taxon>Euteleostomi</taxon>
        <taxon>Amphibia</taxon>
        <taxon>Batrachia</taxon>
        <taxon>Anura</taxon>
        <taxon>Neobatrachia</taxon>
        <taxon>Ranoidea</taxon>
        <taxon>Ranidae</taxon>
        <taxon>Staurois</taxon>
    </lineage>
</organism>
<dbReference type="EMBL" id="CATNWA010018349">
    <property type="protein sequence ID" value="CAI9606829.1"/>
    <property type="molecule type" value="Genomic_DNA"/>
</dbReference>
<name>A0ABN9GCY9_9NEOB</name>
<keyword evidence="2" id="KW-1185">Reference proteome</keyword>
<gene>
    <name evidence="1" type="ORF">SPARVUS_LOCUS13846052</name>
</gene>
<evidence type="ECO:0000313" key="1">
    <source>
        <dbReference type="EMBL" id="CAI9606829.1"/>
    </source>
</evidence>
<comment type="caution">
    <text evidence="1">The sequence shown here is derived from an EMBL/GenBank/DDBJ whole genome shotgun (WGS) entry which is preliminary data.</text>
</comment>
<protein>
    <submittedName>
        <fullName evidence="1">Uncharacterized protein</fullName>
    </submittedName>
</protein>